<gene>
    <name evidence="1" type="ORF">ABID52_001785</name>
</gene>
<dbReference type="RefSeq" id="WP_198767473.1">
    <property type="nucleotide sequence ID" value="NZ_JAEACF010000001.1"/>
</dbReference>
<protein>
    <submittedName>
        <fullName evidence="1">Uncharacterized protein</fullName>
    </submittedName>
</protein>
<accession>A0ABV2LHX8</accession>
<name>A0ABV2LHX8_9BACL</name>
<proteinExistence type="predicted"/>
<evidence type="ECO:0000313" key="1">
    <source>
        <dbReference type="EMBL" id="MET3728204.1"/>
    </source>
</evidence>
<reference evidence="1 2" key="1">
    <citation type="submission" date="2024-06" db="EMBL/GenBank/DDBJ databases">
        <title>Genomic Encyclopedia of Type Strains, Phase IV (KMG-IV): sequencing the most valuable type-strain genomes for metagenomic binning, comparative biology and taxonomic classification.</title>
        <authorList>
            <person name="Goeker M."/>
        </authorList>
    </citation>
    <scope>NUCLEOTIDE SEQUENCE [LARGE SCALE GENOMIC DNA]</scope>
    <source>
        <strain evidence="1 2">DSM 100124</strain>
    </source>
</reference>
<keyword evidence="2" id="KW-1185">Reference proteome</keyword>
<dbReference type="EMBL" id="JBEPMP010000001">
    <property type="protein sequence ID" value="MET3728204.1"/>
    <property type="molecule type" value="Genomic_DNA"/>
</dbReference>
<organism evidence="1 2">
    <name type="scientific">Fictibacillus halophilus</name>
    <dbReference type="NCBI Taxonomy" id="1610490"/>
    <lineage>
        <taxon>Bacteria</taxon>
        <taxon>Bacillati</taxon>
        <taxon>Bacillota</taxon>
        <taxon>Bacilli</taxon>
        <taxon>Bacillales</taxon>
        <taxon>Fictibacillaceae</taxon>
        <taxon>Fictibacillus</taxon>
    </lineage>
</organism>
<comment type="caution">
    <text evidence="1">The sequence shown here is derived from an EMBL/GenBank/DDBJ whole genome shotgun (WGS) entry which is preliminary data.</text>
</comment>
<evidence type="ECO:0000313" key="2">
    <source>
        <dbReference type="Proteomes" id="UP001549097"/>
    </source>
</evidence>
<dbReference type="Proteomes" id="UP001549097">
    <property type="component" value="Unassembled WGS sequence"/>
</dbReference>
<sequence>MAWEEEDLDEKGDLTFFVARDIECQWDLYLVNTYTDKQLRALDLNTVSMPEDWMQDWFQKMKAGVWIE</sequence>